<feature type="compositionally biased region" description="Polar residues" evidence="7">
    <location>
        <begin position="1006"/>
        <end position="1027"/>
    </location>
</feature>
<feature type="compositionally biased region" description="Acidic residues" evidence="7">
    <location>
        <begin position="576"/>
        <end position="589"/>
    </location>
</feature>
<feature type="region of interest" description="Disordered" evidence="7">
    <location>
        <begin position="853"/>
        <end position="874"/>
    </location>
</feature>
<dbReference type="OMA" id="EQMWYYL"/>
<feature type="compositionally biased region" description="Low complexity" evidence="7">
    <location>
        <begin position="1028"/>
        <end position="1051"/>
    </location>
</feature>
<feature type="compositionally biased region" description="Basic residues" evidence="7">
    <location>
        <begin position="1360"/>
        <end position="1369"/>
    </location>
</feature>
<feature type="compositionally biased region" description="Gly residues" evidence="7">
    <location>
        <begin position="1537"/>
        <end position="1564"/>
    </location>
</feature>
<feature type="compositionally biased region" description="Low complexity" evidence="7">
    <location>
        <begin position="1149"/>
        <end position="1172"/>
    </location>
</feature>
<dbReference type="GO" id="GO:0000785">
    <property type="term" value="C:chromatin"/>
    <property type="evidence" value="ECO:0007669"/>
    <property type="project" value="TreeGrafter"/>
</dbReference>
<feature type="compositionally biased region" description="Basic residues" evidence="7">
    <location>
        <begin position="236"/>
        <end position="245"/>
    </location>
</feature>
<keyword evidence="3" id="KW-0479">Metal-binding</keyword>
<dbReference type="GO" id="GO:0008270">
    <property type="term" value="F:zinc ion binding"/>
    <property type="evidence" value="ECO:0007669"/>
    <property type="project" value="UniProtKB-KW"/>
</dbReference>
<feature type="compositionally biased region" description="Basic residues" evidence="7">
    <location>
        <begin position="313"/>
        <end position="326"/>
    </location>
</feature>
<feature type="domain" description="JmjC" evidence="9">
    <location>
        <begin position="387"/>
        <end position="550"/>
    </location>
</feature>
<feature type="compositionally biased region" description="Basic and acidic residues" evidence="7">
    <location>
        <begin position="293"/>
        <end position="307"/>
    </location>
</feature>
<dbReference type="Pfam" id="PF02375">
    <property type="entry name" value="JmjN"/>
    <property type="match status" value="1"/>
</dbReference>
<evidence type="ECO:0000256" key="6">
    <source>
        <dbReference type="ARBA" id="ARBA00049349"/>
    </source>
</evidence>
<feature type="compositionally biased region" description="Low complexity" evidence="7">
    <location>
        <begin position="82"/>
        <end position="99"/>
    </location>
</feature>
<evidence type="ECO:0000313" key="12">
    <source>
        <dbReference type="Proteomes" id="UP000002059"/>
    </source>
</evidence>
<feature type="region of interest" description="Disordered" evidence="7">
    <location>
        <begin position="1337"/>
        <end position="1386"/>
    </location>
</feature>
<dbReference type="SMART" id="SM00545">
    <property type="entry name" value="JmjN"/>
    <property type="match status" value="1"/>
</dbReference>
<evidence type="ECO:0000259" key="10">
    <source>
        <dbReference type="PROSITE" id="PS51805"/>
    </source>
</evidence>
<evidence type="ECO:0000256" key="5">
    <source>
        <dbReference type="ARBA" id="ARBA00022833"/>
    </source>
</evidence>
<dbReference type="Gene3D" id="2.60.120.650">
    <property type="entry name" value="Cupin"/>
    <property type="match status" value="2"/>
</dbReference>
<evidence type="ECO:0000259" key="8">
    <source>
        <dbReference type="PROSITE" id="PS51183"/>
    </source>
</evidence>
<keyword evidence="12" id="KW-1185">Reference proteome</keyword>
<protein>
    <recommendedName>
        <fullName evidence="2">[histone H3]-trimethyl-L-lysine(9) demethylase</fullName>
        <ecNumber evidence="2">1.14.11.66</ecNumber>
    </recommendedName>
</protein>
<dbReference type="GO" id="GO:0140684">
    <property type="term" value="F:histone H3K9me2/H3K9me3 demethylase activity"/>
    <property type="evidence" value="ECO:0007669"/>
    <property type="project" value="UniProtKB-EC"/>
</dbReference>
<name>A0A0A2V5D4_PARBA</name>
<evidence type="ECO:0000256" key="4">
    <source>
        <dbReference type="ARBA" id="ARBA00022771"/>
    </source>
</evidence>
<feature type="compositionally biased region" description="Acidic residues" evidence="7">
    <location>
        <begin position="1616"/>
        <end position="1626"/>
    </location>
</feature>
<evidence type="ECO:0000256" key="1">
    <source>
        <dbReference type="ARBA" id="ARBA00009711"/>
    </source>
</evidence>
<feature type="region of interest" description="Disordered" evidence="7">
    <location>
        <begin position="1207"/>
        <end position="1238"/>
    </location>
</feature>
<dbReference type="PANTHER" id="PTHR10694:SF7">
    <property type="entry name" value="[HISTONE H3]-TRIMETHYL-L-LYSINE(9) DEMETHYLASE"/>
    <property type="match status" value="1"/>
</dbReference>
<gene>
    <name evidence="11" type="ORF">PAAG_11688</name>
</gene>
<reference evidence="11 12" key="1">
    <citation type="journal article" date="2011" name="PLoS Genet.">
        <title>Comparative genomic analysis of human fungal pathogens causing paracoccidioidomycosis.</title>
        <authorList>
            <person name="Desjardins C.A."/>
            <person name="Champion M.D."/>
            <person name="Holder J.W."/>
            <person name="Muszewska A."/>
            <person name="Goldberg J."/>
            <person name="Bailao A.M."/>
            <person name="Brigido M.M."/>
            <person name="Ferreira M.E."/>
            <person name="Garcia A.M."/>
            <person name="Grynberg M."/>
            <person name="Gujja S."/>
            <person name="Heiman D.I."/>
            <person name="Henn M.R."/>
            <person name="Kodira C.D."/>
            <person name="Leon-Narvaez H."/>
            <person name="Longo L.V."/>
            <person name="Ma L.J."/>
            <person name="Malavazi I."/>
            <person name="Matsuo A.L."/>
            <person name="Morais F.V."/>
            <person name="Pereira M."/>
            <person name="Rodriguez-Brito S."/>
            <person name="Sakthikumar S."/>
            <person name="Salem-Izacc S.M."/>
            <person name="Sykes S.M."/>
            <person name="Teixeira M.M."/>
            <person name="Vallejo M.C."/>
            <person name="Walter M.E."/>
            <person name="Yandava C."/>
            <person name="Young S."/>
            <person name="Zeng Q."/>
            <person name="Zucker J."/>
            <person name="Felipe M.S."/>
            <person name="Goldman G.H."/>
            <person name="Haas B.J."/>
            <person name="McEwen J.G."/>
            <person name="Nino-Vega G."/>
            <person name="Puccia R."/>
            <person name="San-Blas G."/>
            <person name="Soares C.M."/>
            <person name="Birren B.W."/>
            <person name="Cuomo C.A."/>
        </authorList>
    </citation>
    <scope>NUCLEOTIDE SEQUENCE [LARGE SCALE GENOMIC DNA]</scope>
    <source>
        <strain evidence="12">ATCC MYA-826 / Pb01</strain>
    </source>
</reference>
<dbReference type="eggNOG" id="KOG0958">
    <property type="taxonomic scope" value="Eukaryota"/>
</dbReference>
<feature type="domain" description="JmjN" evidence="8">
    <location>
        <begin position="112"/>
        <end position="153"/>
    </location>
</feature>
<feature type="region of interest" description="Disordered" evidence="7">
    <location>
        <begin position="1"/>
        <end position="99"/>
    </location>
</feature>
<dbReference type="SUPFAM" id="SSF51197">
    <property type="entry name" value="Clavaminate synthase-like"/>
    <property type="match status" value="1"/>
</dbReference>
<dbReference type="PROSITE" id="PS51184">
    <property type="entry name" value="JMJC"/>
    <property type="match status" value="1"/>
</dbReference>
<comment type="similarity">
    <text evidence="1">Belongs to the JHDM3 histone demethylase family.</text>
</comment>
<feature type="region of interest" description="Disordered" evidence="7">
    <location>
        <begin position="202"/>
        <end position="326"/>
    </location>
</feature>
<evidence type="ECO:0000256" key="2">
    <source>
        <dbReference type="ARBA" id="ARBA00012900"/>
    </source>
</evidence>
<dbReference type="GO" id="GO:0010468">
    <property type="term" value="P:regulation of gene expression"/>
    <property type="evidence" value="ECO:0007669"/>
    <property type="project" value="TreeGrafter"/>
</dbReference>
<dbReference type="EMBL" id="KN293999">
    <property type="protein sequence ID" value="KGQ01562.1"/>
    <property type="molecule type" value="Genomic_DNA"/>
</dbReference>
<feature type="compositionally biased region" description="Low complexity" evidence="7">
    <location>
        <begin position="1061"/>
        <end position="1071"/>
    </location>
</feature>
<evidence type="ECO:0000256" key="7">
    <source>
        <dbReference type="SAM" id="MobiDB-lite"/>
    </source>
</evidence>
<dbReference type="GO" id="GO:0005634">
    <property type="term" value="C:nucleus"/>
    <property type="evidence" value="ECO:0007669"/>
    <property type="project" value="TreeGrafter"/>
</dbReference>
<feature type="compositionally biased region" description="Basic and acidic residues" evidence="7">
    <location>
        <begin position="1627"/>
        <end position="1652"/>
    </location>
</feature>
<dbReference type="SMART" id="SM00558">
    <property type="entry name" value="JmjC"/>
    <property type="match status" value="1"/>
</dbReference>
<dbReference type="Pfam" id="PF23258">
    <property type="entry name" value="DUF7072"/>
    <property type="match status" value="1"/>
</dbReference>
<dbReference type="CDD" id="cd15571">
    <property type="entry name" value="ePHD"/>
    <property type="match status" value="1"/>
</dbReference>
<feature type="compositionally biased region" description="Low complexity" evidence="7">
    <location>
        <begin position="22"/>
        <end position="32"/>
    </location>
</feature>
<dbReference type="InterPro" id="IPR055500">
    <property type="entry name" value="DUF7072"/>
</dbReference>
<dbReference type="InterPro" id="IPR013083">
    <property type="entry name" value="Znf_RING/FYVE/PHD"/>
</dbReference>
<dbReference type="GeneID" id="9097713"/>
<dbReference type="OrthoDB" id="9547406at2759"/>
<feature type="compositionally biased region" description="Low complexity" evidence="7">
    <location>
        <begin position="49"/>
        <end position="74"/>
    </location>
</feature>
<evidence type="ECO:0000256" key="3">
    <source>
        <dbReference type="ARBA" id="ARBA00022723"/>
    </source>
</evidence>
<dbReference type="PROSITE" id="PS51183">
    <property type="entry name" value="JMJN"/>
    <property type="match status" value="1"/>
</dbReference>
<dbReference type="InterPro" id="IPR034732">
    <property type="entry name" value="EPHD"/>
</dbReference>
<feature type="region of interest" description="Disordered" evidence="7">
    <location>
        <begin position="1005"/>
        <end position="1073"/>
    </location>
</feature>
<dbReference type="HOGENOM" id="CLU_001442_1_3_1"/>
<dbReference type="Pfam" id="PF02373">
    <property type="entry name" value="JmjC"/>
    <property type="match status" value="1"/>
</dbReference>
<feature type="compositionally biased region" description="Low complexity" evidence="7">
    <location>
        <begin position="253"/>
        <end position="263"/>
    </location>
</feature>
<evidence type="ECO:0000313" key="11">
    <source>
        <dbReference type="EMBL" id="KGQ01562.1"/>
    </source>
</evidence>
<sequence>MADAVSSVEAMAPSCPLPDPTPTNTANINNTASMTPPSSADGDKVGEKTSPGPSIAASATTPSTSSSSSSSTTSDLSDMDLDSNANTTTTAPDSTTAADEIFPDHYYGGGRIPVFKPTMDQFCDFASFVRKVDHYGMKSGVIKVIPPKEWTDALPPLEEAIKTIRVKNPIMQEFHGSHGTFTQANIEKQRSYNLPQWKALCEESSHQPPARRGERRRNQEKVTRGGAYKQQSRSNSQRRKPGPKPKRVEIVDNNNNNNNNNNNAVKPREDSTEAHVDKSKPESPPTPVSPESRPMETKTEVLSDREVLPPPKPKGRQPKSVSARRKYNRGDAADYIDEEAFKDFDYRLSGTEEFTPERCEELETAYWKSLMYNNPMYGADMPGSLFDDSVTSWNVAKLPNLLDILGQKVPGVNTAYLYLGMWKATFAWHLEDVDLYSINYIHFGAPKQWYSISQEDLGKFETAMKSIWPTDAKNCDQFLRHKTYLISPALLKSQFGINVNKMVHFEGEFVITYPYGYHSGFNLGYNCAESVNFATESWLDYARVAKKCNCEADSVWIDIREIERKLRGESTPEYYDEDIEMGSDDEDMTMDGASDLLTPPRSVPEKPGVTRGRKRKCDSNESSPKGKRAKMHGEDGPKKIRCVLCPHSMDYEELLATEDGKSHAHRRCATYIEETTILKDESGTEVVCDIDKVPKARLGLKCLYCREINGACFQCMHGKCTRAYHPTCALLAGVQVEFGSVAVIADDGVEYSVPGVDLKCKYHRPKKYAYMQGETPDLDPKLTVVAKGLRKGELVQFQVDREINGCVVLENRVGERVLLVKVLPRGDVIELPYRFLLIVRKSSFPPLPPGIKPLPSHLARKPDSKKDLASSLPSPGTPFGDARFIYQWGEFILFNLPFNSSTTHVDLSKPEQMWYYLGKSSTECRAQYTENPDKPLHNPRSQFLEIVKSLNAPVVTAVPQLHGPSYARNHPSRPFSRPFSRHPVAAPPYPVVTSSVSVPITASVSQPAQQQTTAKSQLVKSPTVTSHQPILSSQITSQPSPSQLGSPQVLSEKQRPPEPQNNNTNNANNSNHKLPVWASDITLQFAMARRLVASITDHANLRAGYTIVNSDFVVQTLLGQAGSVLPTNGMEKLKTAMAESMVRPKSDNSHSSSSSSSSSSDNHNNNSSSSSSPPLQPLNMKADEVDHLLRMLRFALMNLTTKVTGAAGMVEKKSPKKSTPQAPAKEELSGDDGDVSGLLMRPKLEGKYAYLDVQRRQSASVYQSPYAPGFGFSEYAKKAYRLVGGDDDDDDDEMAQQQGSQLSLSLRYFESLSRTDKDKVIEACGVEVTRPRLRTRNGKPVVDEEETLDNAVFDGDGSHSHGHGHRHSSVSRFGKSASSLNGPASSLDAMALDHHHHHNHHNDHQNHSHHDHDHDHVSVFDISMAMHTQTHMHLPLHQADSPASSSFGRPQFRYQSPQDFLHIEHESSILPRHLQLQLHEHDHDLFGDQHANQRFWQRSVMPWVEGQRCDGDGDSHCGGSRAGSRTGDGDDDPLGINGVGVGDGVGIGVGSSGGGGGMGVGDGGLQSPDEQPHHRPFFGPFRPSGHDYASSDMDMGLGRGPGSLHSMDMAGFGFDGPEEGEGEGEGEGEKEGQDVDANEGGHGDEVSKGSSP</sequence>
<dbReference type="PROSITE" id="PS51805">
    <property type="entry name" value="EPHD"/>
    <property type="match status" value="1"/>
</dbReference>
<keyword evidence="4" id="KW-0863">Zinc-finger</keyword>
<dbReference type="InterPro" id="IPR003349">
    <property type="entry name" value="JmjN"/>
</dbReference>
<evidence type="ECO:0000259" key="9">
    <source>
        <dbReference type="PROSITE" id="PS51184"/>
    </source>
</evidence>
<dbReference type="EC" id="1.14.11.66" evidence="2"/>
<dbReference type="InterPro" id="IPR003347">
    <property type="entry name" value="JmjC_dom"/>
</dbReference>
<dbReference type="AlphaFoldDB" id="A0A0A2V5D4"/>
<keyword evidence="5" id="KW-0862">Zinc</keyword>
<dbReference type="PANTHER" id="PTHR10694">
    <property type="entry name" value="LYSINE-SPECIFIC DEMETHYLASE"/>
    <property type="match status" value="1"/>
</dbReference>
<feature type="region of interest" description="Disordered" evidence="7">
    <location>
        <begin position="1138"/>
        <end position="1179"/>
    </location>
</feature>
<dbReference type="GO" id="GO:0051864">
    <property type="term" value="F:histone H3K36 demethylase activity"/>
    <property type="evidence" value="ECO:0007669"/>
    <property type="project" value="TreeGrafter"/>
</dbReference>
<dbReference type="SMART" id="SM00249">
    <property type="entry name" value="PHD"/>
    <property type="match status" value="1"/>
</dbReference>
<dbReference type="VEuPathDB" id="FungiDB:PAAG_11688"/>
<feature type="domain" description="PHD-type" evidence="10">
    <location>
        <begin position="639"/>
        <end position="764"/>
    </location>
</feature>
<dbReference type="FunFam" id="2.60.120.650:FF:000024">
    <property type="entry name" value="Putative jumonji family transcription factor"/>
    <property type="match status" value="1"/>
</dbReference>
<proteinExistence type="inferred from homology"/>
<dbReference type="KEGG" id="pbl:PAAG_11688"/>
<dbReference type="Proteomes" id="UP000002059">
    <property type="component" value="Partially assembled WGS sequence"/>
</dbReference>
<feature type="compositionally biased region" description="Basic and acidic residues" evidence="7">
    <location>
        <begin position="266"/>
        <end position="281"/>
    </location>
</feature>
<dbReference type="Pfam" id="PF13832">
    <property type="entry name" value="zf-HC5HC2H_2"/>
    <property type="match status" value="1"/>
</dbReference>
<dbReference type="eggNOG" id="KOG0954">
    <property type="taxonomic scope" value="Eukaryota"/>
</dbReference>
<dbReference type="InterPro" id="IPR001965">
    <property type="entry name" value="Znf_PHD"/>
</dbReference>
<dbReference type="STRING" id="502779.A0A0A2V5D4"/>
<organism evidence="11 12">
    <name type="scientific">Paracoccidioides lutzii (strain ATCC MYA-826 / Pb01)</name>
    <name type="common">Paracoccidioides brasiliensis</name>
    <dbReference type="NCBI Taxonomy" id="502779"/>
    <lineage>
        <taxon>Eukaryota</taxon>
        <taxon>Fungi</taxon>
        <taxon>Dikarya</taxon>
        <taxon>Ascomycota</taxon>
        <taxon>Pezizomycotina</taxon>
        <taxon>Eurotiomycetes</taxon>
        <taxon>Eurotiomycetidae</taxon>
        <taxon>Onygenales</taxon>
        <taxon>Ajellomycetaceae</taxon>
        <taxon>Paracoccidioides</taxon>
    </lineage>
</organism>
<dbReference type="RefSeq" id="XP_015703076.1">
    <property type="nucleotide sequence ID" value="XM_015847287.1"/>
</dbReference>
<feature type="region of interest" description="Disordered" evidence="7">
    <location>
        <begin position="576"/>
        <end position="634"/>
    </location>
</feature>
<comment type="catalytic activity">
    <reaction evidence="6">
        <text>N(6),N(6),N(6)-trimethyl-L-lysyl(9)-[histone H3] + 2 2-oxoglutarate + 2 O2 = N(6)-methyl-L-lysyl(9)-[histone H3] + 2 formaldehyde + 2 succinate + 2 CO2</text>
        <dbReference type="Rhea" id="RHEA:60200"/>
        <dbReference type="Rhea" id="RHEA-COMP:15538"/>
        <dbReference type="Rhea" id="RHEA-COMP:15542"/>
        <dbReference type="ChEBI" id="CHEBI:15379"/>
        <dbReference type="ChEBI" id="CHEBI:16526"/>
        <dbReference type="ChEBI" id="CHEBI:16810"/>
        <dbReference type="ChEBI" id="CHEBI:16842"/>
        <dbReference type="ChEBI" id="CHEBI:30031"/>
        <dbReference type="ChEBI" id="CHEBI:61929"/>
        <dbReference type="ChEBI" id="CHEBI:61961"/>
        <dbReference type="EC" id="1.14.11.66"/>
    </reaction>
</comment>
<feature type="region of interest" description="Disordered" evidence="7">
    <location>
        <begin position="1514"/>
        <end position="1652"/>
    </location>
</feature>
<accession>A0A0A2V5D4</accession>
<dbReference type="Gene3D" id="3.30.40.10">
    <property type="entry name" value="Zinc/RING finger domain, C3HC4 (zinc finger)"/>
    <property type="match status" value="1"/>
</dbReference>